<dbReference type="AlphaFoldDB" id="A0A1G2IFB8"/>
<dbReference type="EMBL" id="MHPA01000012">
    <property type="protein sequence ID" value="OGZ73456.1"/>
    <property type="molecule type" value="Genomic_DNA"/>
</dbReference>
<evidence type="ECO:0000313" key="4">
    <source>
        <dbReference type="Proteomes" id="UP000176774"/>
    </source>
</evidence>
<accession>A0A1G2IFB8</accession>
<feature type="chain" id="PRO_5009583241" description="DUF5666 domain-containing protein" evidence="2">
    <location>
        <begin position="27"/>
        <end position="250"/>
    </location>
</feature>
<reference evidence="3 4" key="1">
    <citation type="journal article" date="2016" name="Nat. Commun.">
        <title>Thousands of microbial genomes shed light on interconnected biogeochemical processes in an aquifer system.</title>
        <authorList>
            <person name="Anantharaman K."/>
            <person name="Brown C.T."/>
            <person name="Hug L.A."/>
            <person name="Sharon I."/>
            <person name="Castelle C.J."/>
            <person name="Probst A.J."/>
            <person name="Thomas B.C."/>
            <person name="Singh A."/>
            <person name="Wilkins M.J."/>
            <person name="Karaoz U."/>
            <person name="Brodie E.L."/>
            <person name="Williams K.H."/>
            <person name="Hubbard S.S."/>
            <person name="Banfield J.F."/>
        </authorList>
    </citation>
    <scope>NUCLEOTIDE SEQUENCE [LARGE SCALE GENOMIC DNA]</scope>
</reference>
<comment type="caution">
    <text evidence="3">The sequence shown here is derived from an EMBL/GenBank/DDBJ whole genome shotgun (WGS) entry which is preliminary data.</text>
</comment>
<gene>
    <name evidence="3" type="ORF">A2908_04260</name>
</gene>
<protein>
    <recommendedName>
        <fullName evidence="5">DUF5666 domain-containing protein</fullName>
    </recommendedName>
</protein>
<dbReference type="STRING" id="1802214.A2908_04260"/>
<keyword evidence="2" id="KW-0732">Signal</keyword>
<sequence length="250" mass="27328">MNIKKYLVGAGIAATMFVGASSLVFAENTATPQTTMMPQATMMSGSNDRQMVLEVGPKGNVLLRGTVNEIGANFLKVKSWGGEWMVNIPSSAQILPENATLTQYAVGDFVGVQGTVSQSALWTVDARLVRDWTAKKVIKEEREAIKKERRNNQEEIREVMKNESPKNWQGIATNINVDAKTFTLTVGGTVYTVQLVTDAKIVDKMFLSTSLTDVKEGDTVRIWGPLTDTTINAYVLRDVMITSKTTGSGN</sequence>
<evidence type="ECO:0000256" key="1">
    <source>
        <dbReference type="SAM" id="Coils"/>
    </source>
</evidence>
<organism evidence="3 4">
    <name type="scientific">Candidatus Staskawiczbacteria bacterium RIFCSPLOWO2_01_FULL_38_12b</name>
    <dbReference type="NCBI Taxonomy" id="1802214"/>
    <lineage>
        <taxon>Bacteria</taxon>
        <taxon>Candidatus Staskawicziibacteriota</taxon>
    </lineage>
</organism>
<evidence type="ECO:0000256" key="2">
    <source>
        <dbReference type="SAM" id="SignalP"/>
    </source>
</evidence>
<keyword evidence="1" id="KW-0175">Coiled coil</keyword>
<dbReference type="Proteomes" id="UP000176774">
    <property type="component" value="Unassembled WGS sequence"/>
</dbReference>
<name>A0A1G2IFB8_9BACT</name>
<evidence type="ECO:0008006" key="5">
    <source>
        <dbReference type="Google" id="ProtNLM"/>
    </source>
</evidence>
<proteinExistence type="predicted"/>
<feature type="coiled-coil region" evidence="1">
    <location>
        <begin position="135"/>
        <end position="162"/>
    </location>
</feature>
<feature type="signal peptide" evidence="2">
    <location>
        <begin position="1"/>
        <end position="26"/>
    </location>
</feature>
<evidence type="ECO:0000313" key="3">
    <source>
        <dbReference type="EMBL" id="OGZ73456.1"/>
    </source>
</evidence>